<dbReference type="PANTHER" id="PTHR36833">
    <property type="entry name" value="SLR0610 PROTEIN-RELATED"/>
    <property type="match status" value="1"/>
</dbReference>
<organism evidence="2 3">
    <name type="scientific">Levilactobacillus fuyuanensis</name>
    <dbReference type="NCBI Taxonomy" id="2486022"/>
    <lineage>
        <taxon>Bacteria</taxon>
        <taxon>Bacillati</taxon>
        <taxon>Bacillota</taxon>
        <taxon>Bacilli</taxon>
        <taxon>Lactobacillales</taxon>
        <taxon>Lactobacillaceae</taxon>
        <taxon>Levilactobacillus</taxon>
    </lineage>
</organism>
<feature type="transmembrane region" description="Helical" evidence="1">
    <location>
        <begin position="141"/>
        <end position="169"/>
    </location>
</feature>
<dbReference type="RefSeq" id="WP_125700075.1">
    <property type="nucleotide sequence ID" value="NZ_JBHTOM010000002.1"/>
</dbReference>
<protein>
    <submittedName>
        <fullName evidence="2">ABC-2 family transporter protein</fullName>
    </submittedName>
</protein>
<feature type="transmembrane region" description="Helical" evidence="1">
    <location>
        <begin position="114"/>
        <end position="134"/>
    </location>
</feature>
<dbReference type="PANTHER" id="PTHR36833:SF2">
    <property type="entry name" value="SLR0610 PROTEIN"/>
    <property type="match status" value="1"/>
</dbReference>
<feature type="transmembrane region" description="Helical" evidence="1">
    <location>
        <begin position="192"/>
        <end position="213"/>
    </location>
</feature>
<keyword evidence="1" id="KW-0812">Transmembrane</keyword>
<evidence type="ECO:0000313" key="3">
    <source>
        <dbReference type="Proteomes" id="UP001597195"/>
    </source>
</evidence>
<keyword evidence="1" id="KW-0472">Membrane</keyword>
<dbReference type="InterPro" id="IPR010390">
    <property type="entry name" value="ABC-2_transporter-like"/>
</dbReference>
<gene>
    <name evidence="2" type="ORF">ACFQ5T_01845</name>
</gene>
<evidence type="ECO:0000256" key="1">
    <source>
        <dbReference type="SAM" id="Phobius"/>
    </source>
</evidence>
<keyword evidence="3" id="KW-1185">Reference proteome</keyword>
<accession>A0ABW4H138</accession>
<sequence>MIRLYRTLIKQSFEETFAYRGTTILTIVFGILFYAIVILTGSVYFSFAKDIFGWDFTDYLNLVTTANVMTYLYEFLFVQSQEALTSQILEGTLDYSLIRPVNTYWFHVLYRVDFPSLIPLILTVGIEWVIIARIRLSFSQILLYVLIVMLGTLFIFCLNQIAVTATFWIDGLSALAGLPEYIMDASTRPAKIYPKVIQVLFLWILPSLTVTNIPVSLRYRTSFRAVIWLAVVDACLLIASKFEWQRGLEQYVSAN</sequence>
<feature type="transmembrane region" description="Helical" evidence="1">
    <location>
        <begin position="21"/>
        <end position="47"/>
    </location>
</feature>
<evidence type="ECO:0000313" key="2">
    <source>
        <dbReference type="EMBL" id="MFD1548435.1"/>
    </source>
</evidence>
<dbReference type="Pfam" id="PF06182">
    <property type="entry name" value="ABC2_membrane_6"/>
    <property type="match status" value="1"/>
</dbReference>
<proteinExistence type="predicted"/>
<dbReference type="Proteomes" id="UP001597195">
    <property type="component" value="Unassembled WGS sequence"/>
</dbReference>
<dbReference type="EMBL" id="JBHTOM010000002">
    <property type="protein sequence ID" value="MFD1548435.1"/>
    <property type="molecule type" value="Genomic_DNA"/>
</dbReference>
<keyword evidence="1" id="KW-1133">Transmembrane helix</keyword>
<reference evidence="3" key="1">
    <citation type="journal article" date="2019" name="Int. J. Syst. Evol. Microbiol.">
        <title>The Global Catalogue of Microorganisms (GCM) 10K type strain sequencing project: providing services to taxonomists for standard genome sequencing and annotation.</title>
        <authorList>
            <consortium name="The Broad Institute Genomics Platform"/>
            <consortium name="The Broad Institute Genome Sequencing Center for Infectious Disease"/>
            <person name="Wu L."/>
            <person name="Ma J."/>
        </authorList>
    </citation>
    <scope>NUCLEOTIDE SEQUENCE [LARGE SCALE GENOMIC DNA]</scope>
    <source>
        <strain evidence="3">CCM 8906</strain>
    </source>
</reference>
<comment type="caution">
    <text evidence="2">The sequence shown here is derived from an EMBL/GenBank/DDBJ whole genome shotgun (WGS) entry which is preliminary data.</text>
</comment>
<name>A0ABW4H138_9LACO</name>